<name>A0A0E9XT01_ANGAN</name>
<organism evidence="1">
    <name type="scientific">Anguilla anguilla</name>
    <name type="common">European freshwater eel</name>
    <name type="synonym">Muraena anguilla</name>
    <dbReference type="NCBI Taxonomy" id="7936"/>
    <lineage>
        <taxon>Eukaryota</taxon>
        <taxon>Metazoa</taxon>
        <taxon>Chordata</taxon>
        <taxon>Craniata</taxon>
        <taxon>Vertebrata</taxon>
        <taxon>Euteleostomi</taxon>
        <taxon>Actinopterygii</taxon>
        <taxon>Neopterygii</taxon>
        <taxon>Teleostei</taxon>
        <taxon>Anguilliformes</taxon>
        <taxon>Anguillidae</taxon>
        <taxon>Anguilla</taxon>
    </lineage>
</organism>
<dbReference type="AlphaFoldDB" id="A0A0E9XT01"/>
<accession>A0A0E9XT01</accession>
<sequence>MNNFNNASLICSAALCCQCAIFFYFFKLLLQLFLFYKLIFFTGTVHNNQNYCKCASISQTG</sequence>
<evidence type="ECO:0000313" key="1">
    <source>
        <dbReference type="EMBL" id="JAI05775.1"/>
    </source>
</evidence>
<reference evidence="1" key="2">
    <citation type="journal article" date="2015" name="Fish Shellfish Immunol.">
        <title>Early steps in the European eel (Anguilla anguilla)-Vibrio vulnificus interaction in the gills: Role of the RtxA13 toxin.</title>
        <authorList>
            <person name="Callol A."/>
            <person name="Pajuelo D."/>
            <person name="Ebbesson L."/>
            <person name="Teles M."/>
            <person name="MacKenzie S."/>
            <person name="Amaro C."/>
        </authorList>
    </citation>
    <scope>NUCLEOTIDE SEQUENCE</scope>
</reference>
<reference evidence="1" key="1">
    <citation type="submission" date="2014-11" db="EMBL/GenBank/DDBJ databases">
        <authorList>
            <person name="Amaro Gonzalez C."/>
        </authorList>
    </citation>
    <scope>NUCLEOTIDE SEQUENCE</scope>
</reference>
<dbReference type="EMBL" id="GBXM01002803">
    <property type="protein sequence ID" value="JAI05775.1"/>
    <property type="molecule type" value="Transcribed_RNA"/>
</dbReference>
<proteinExistence type="predicted"/>
<protein>
    <submittedName>
        <fullName evidence="1">Uncharacterized protein</fullName>
    </submittedName>
</protein>